<proteinExistence type="predicted"/>
<feature type="domain" description="TadE-like" evidence="1">
    <location>
        <begin position="4"/>
        <end position="45"/>
    </location>
</feature>
<dbReference type="Pfam" id="PF07811">
    <property type="entry name" value="TadE"/>
    <property type="match status" value="1"/>
</dbReference>
<protein>
    <submittedName>
        <fullName evidence="2">TadE-like protein</fullName>
    </submittedName>
</protein>
<dbReference type="Proteomes" id="UP000197025">
    <property type="component" value="Unassembled WGS sequence"/>
</dbReference>
<dbReference type="RefSeq" id="WP_088569914.1">
    <property type="nucleotide sequence ID" value="NZ_FYEK01000003.1"/>
</dbReference>
<evidence type="ECO:0000259" key="1">
    <source>
        <dbReference type="Pfam" id="PF07811"/>
    </source>
</evidence>
<reference evidence="3" key="1">
    <citation type="submission" date="2017-06" db="EMBL/GenBank/DDBJ databases">
        <authorList>
            <person name="Varghese N."/>
            <person name="Submissions S."/>
        </authorList>
    </citation>
    <scope>NUCLEOTIDE SEQUENCE [LARGE SCALE GENOMIC DNA]</scope>
    <source>
        <strain evidence="3">JAD2</strain>
    </source>
</reference>
<dbReference type="InterPro" id="IPR012495">
    <property type="entry name" value="TadE-like_dom"/>
</dbReference>
<dbReference type="AlphaFoldDB" id="A0A212PVZ8"/>
<sequence length="165" mass="17892">MRRGQGLVELALSLTVLLLLAMGLIDLGRAFVAWLAIHDAAAEGALYAAVNPYCRNPNDPLPPDADPDVQCTDPNNVQYRAYTRALSETRWIPFSLVDPSRIAVVVEPNQGSSATPVIYEGDPITVTVIYTMPLITPLMQGMLGPELIIRAQAVQIALEAKPRSL</sequence>
<dbReference type="EMBL" id="FYEK01000003">
    <property type="protein sequence ID" value="SNB51169.1"/>
    <property type="molecule type" value="Genomic_DNA"/>
</dbReference>
<accession>A0A212PVZ8</accession>
<name>A0A212PVZ8_9CHLR</name>
<evidence type="ECO:0000313" key="2">
    <source>
        <dbReference type="EMBL" id="SNB51169.1"/>
    </source>
</evidence>
<gene>
    <name evidence="2" type="ORF">SAMN02746019_00021160</name>
</gene>
<dbReference type="InParanoid" id="A0A212PVZ8"/>
<evidence type="ECO:0000313" key="3">
    <source>
        <dbReference type="Proteomes" id="UP000197025"/>
    </source>
</evidence>
<organism evidence="2 3">
    <name type="scientific">Thermoflexus hugenholtzii JAD2</name>
    <dbReference type="NCBI Taxonomy" id="877466"/>
    <lineage>
        <taxon>Bacteria</taxon>
        <taxon>Bacillati</taxon>
        <taxon>Chloroflexota</taxon>
        <taxon>Thermoflexia</taxon>
        <taxon>Thermoflexales</taxon>
        <taxon>Thermoflexaceae</taxon>
        <taxon>Thermoflexus</taxon>
    </lineage>
</organism>
<keyword evidence="3" id="KW-1185">Reference proteome</keyword>